<keyword evidence="4" id="KW-0479">Metal-binding</keyword>
<evidence type="ECO:0000256" key="3">
    <source>
        <dbReference type="ARBA" id="ARBA00022679"/>
    </source>
</evidence>
<protein>
    <submittedName>
        <fullName evidence="8">Uncharacterized protein</fullName>
    </submittedName>
</protein>
<dbReference type="GO" id="GO:0004659">
    <property type="term" value="F:prenyltransferase activity"/>
    <property type="evidence" value="ECO:0007669"/>
    <property type="project" value="InterPro"/>
</dbReference>
<accession>A0A835EUK8</accession>
<comment type="caution">
    <text evidence="8">The sequence shown here is derived from an EMBL/GenBank/DDBJ whole genome shotgun (WGS) entry which is preliminary data.</text>
</comment>
<dbReference type="GO" id="GO:0010236">
    <property type="term" value="P:plastoquinone biosynthetic process"/>
    <property type="evidence" value="ECO:0007669"/>
    <property type="project" value="TreeGrafter"/>
</dbReference>
<evidence type="ECO:0000256" key="7">
    <source>
        <dbReference type="SAM" id="MobiDB-lite"/>
    </source>
</evidence>
<dbReference type="InterPro" id="IPR033749">
    <property type="entry name" value="Polyprenyl_synt_CS"/>
</dbReference>
<dbReference type="Gene3D" id="1.10.600.10">
    <property type="entry name" value="Farnesyl Diphosphate Synthase"/>
    <property type="match status" value="1"/>
</dbReference>
<dbReference type="InterPro" id="IPR008949">
    <property type="entry name" value="Isoprenoid_synthase_dom_sf"/>
</dbReference>
<comment type="cofactor">
    <cofactor evidence="1">
        <name>Mg(2+)</name>
        <dbReference type="ChEBI" id="CHEBI:18420"/>
    </cofactor>
</comment>
<proteinExistence type="inferred from homology"/>
<dbReference type="EMBL" id="JACEFO010001723">
    <property type="protein sequence ID" value="KAF8716464.1"/>
    <property type="molecule type" value="Genomic_DNA"/>
</dbReference>
<name>A0A835EUK8_9POAL</name>
<keyword evidence="6" id="KW-0414">Isoprene biosynthesis</keyword>
<keyword evidence="5" id="KW-0460">Magnesium</keyword>
<evidence type="ECO:0000313" key="8">
    <source>
        <dbReference type="EMBL" id="KAF8716464.1"/>
    </source>
</evidence>
<evidence type="ECO:0000256" key="1">
    <source>
        <dbReference type="ARBA" id="ARBA00001946"/>
    </source>
</evidence>
<dbReference type="Pfam" id="PF00348">
    <property type="entry name" value="polyprenyl_synt"/>
    <property type="match status" value="1"/>
</dbReference>
<comment type="similarity">
    <text evidence="2">Belongs to the FPP/GGPP synthase family.</text>
</comment>
<organism evidence="8 9">
    <name type="scientific">Digitaria exilis</name>
    <dbReference type="NCBI Taxonomy" id="1010633"/>
    <lineage>
        <taxon>Eukaryota</taxon>
        <taxon>Viridiplantae</taxon>
        <taxon>Streptophyta</taxon>
        <taxon>Embryophyta</taxon>
        <taxon>Tracheophyta</taxon>
        <taxon>Spermatophyta</taxon>
        <taxon>Magnoliopsida</taxon>
        <taxon>Liliopsida</taxon>
        <taxon>Poales</taxon>
        <taxon>Poaceae</taxon>
        <taxon>PACMAD clade</taxon>
        <taxon>Panicoideae</taxon>
        <taxon>Panicodae</taxon>
        <taxon>Paniceae</taxon>
        <taxon>Anthephorinae</taxon>
        <taxon>Digitaria</taxon>
    </lineage>
</organism>
<evidence type="ECO:0000256" key="6">
    <source>
        <dbReference type="ARBA" id="ARBA00023229"/>
    </source>
</evidence>
<evidence type="ECO:0000256" key="5">
    <source>
        <dbReference type="ARBA" id="ARBA00022842"/>
    </source>
</evidence>
<dbReference type="OrthoDB" id="9927103at2759"/>
<dbReference type="PROSITE" id="PS00444">
    <property type="entry name" value="POLYPRENYL_SYNTHASE_2"/>
    <property type="match status" value="1"/>
</dbReference>
<evidence type="ECO:0000313" key="9">
    <source>
        <dbReference type="Proteomes" id="UP000636709"/>
    </source>
</evidence>
<reference evidence="8" key="1">
    <citation type="submission" date="2020-07" db="EMBL/GenBank/DDBJ databases">
        <title>Genome sequence and genetic diversity analysis of an under-domesticated orphan crop, white fonio (Digitaria exilis).</title>
        <authorList>
            <person name="Bennetzen J.L."/>
            <person name="Chen S."/>
            <person name="Ma X."/>
            <person name="Wang X."/>
            <person name="Yssel A.E.J."/>
            <person name="Chaluvadi S.R."/>
            <person name="Johnson M."/>
            <person name="Gangashetty P."/>
            <person name="Hamidou F."/>
            <person name="Sanogo M.D."/>
            <person name="Zwaenepoel A."/>
            <person name="Wallace J."/>
            <person name="Van De Peer Y."/>
            <person name="Van Deynze A."/>
        </authorList>
    </citation>
    <scope>NUCLEOTIDE SEQUENCE</scope>
    <source>
        <tissue evidence="8">Leaves</tissue>
    </source>
</reference>
<dbReference type="SUPFAM" id="SSF48576">
    <property type="entry name" value="Terpenoid synthases"/>
    <property type="match status" value="1"/>
</dbReference>
<sequence>MYEYGRNLGLSFQVVDDILDFTQSAEQLGKPAGSDLAKGKPDSPSHFRSARGTTCCGRIIDSEFSEPGSLGTAIELVHRSGGSEGSGAREEKGDLAIQSLQCLPRSEFRNTLEKVVHYNLQRID</sequence>
<dbReference type="GO" id="GO:0008299">
    <property type="term" value="P:isoprenoid biosynthetic process"/>
    <property type="evidence" value="ECO:0007669"/>
    <property type="project" value="UniProtKB-KW"/>
</dbReference>
<dbReference type="PANTHER" id="PTHR12001:SF69">
    <property type="entry name" value="ALL TRANS-POLYPRENYL-DIPHOSPHATE SYNTHASE PDSS1"/>
    <property type="match status" value="1"/>
</dbReference>
<feature type="region of interest" description="Disordered" evidence="7">
    <location>
        <begin position="30"/>
        <end position="51"/>
    </location>
</feature>
<dbReference type="Proteomes" id="UP000636709">
    <property type="component" value="Unassembled WGS sequence"/>
</dbReference>
<evidence type="ECO:0000256" key="2">
    <source>
        <dbReference type="ARBA" id="ARBA00006706"/>
    </source>
</evidence>
<dbReference type="GO" id="GO:0009507">
    <property type="term" value="C:chloroplast"/>
    <property type="evidence" value="ECO:0007669"/>
    <property type="project" value="TreeGrafter"/>
</dbReference>
<dbReference type="PANTHER" id="PTHR12001">
    <property type="entry name" value="GERANYLGERANYL PYROPHOSPHATE SYNTHASE"/>
    <property type="match status" value="1"/>
</dbReference>
<dbReference type="InterPro" id="IPR000092">
    <property type="entry name" value="Polyprenyl_synt"/>
</dbReference>
<dbReference type="AlphaFoldDB" id="A0A835EUK8"/>
<keyword evidence="9" id="KW-1185">Reference proteome</keyword>
<dbReference type="GO" id="GO:0046872">
    <property type="term" value="F:metal ion binding"/>
    <property type="evidence" value="ECO:0007669"/>
    <property type="project" value="UniProtKB-KW"/>
</dbReference>
<evidence type="ECO:0000256" key="4">
    <source>
        <dbReference type="ARBA" id="ARBA00022723"/>
    </source>
</evidence>
<keyword evidence="3" id="KW-0808">Transferase</keyword>
<gene>
    <name evidence="8" type="ORF">HU200_026344</name>
</gene>